<proteinExistence type="predicted"/>
<accession>A0A1L9R7I3</accession>
<protein>
    <submittedName>
        <fullName evidence="1">Uncharacterized protein</fullName>
    </submittedName>
</protein>
<keyword evidence="2" id="KW-1185">Reference proteome</keyword>
<dbReference type="GeneID" id="63747290"/>
<evidence type="ECO:0000313" key="2">
    <source>
        <dbReference type="Proteomes" id="UP000184383"/>
    </source>
</evidence>
<gene>
    <name evidence="1" type="ORF">ASPWEDRAFT_175985</name>
</gene>
<dbReference type="VEuPathDB" id="FungiDB:ASPWEDRAFT_175985"/>
<reference evidence="2" key="1">
    <citation type="journal article" date="2017" name="Genome Biol.">
        <title>Comparative genomics reveals high biological diversity and specific adaptations in the industrially and medically important fungal genus Aspergillus.</title>
        <authorList>
            <person name="de Vries R.P."/>
            <person name="Riley R."/>
            <person name="Wiebenga A."/>
            <person name="Aguilar-Osorio G."/>
            <person name="Amillis S."/>
            <person name="Uchima C.A."/>
            <person name="Anderluh G."/>
            <person name="Asadollahi M."/>
            <person name="Askin M."/>
            <person name="Barry K."/>
            <person name="Battaglia E."/>
            <person name="Bayram O."/>
            <person name="Benocci T."/>
            <person name="Braus-Stromeyer S.A."/>
            <person name="Caldana C."/>
            <person name="Canovas D."/>
            <person name="Cerqueira G.C."/>
            <person name="Chen F."/>
            <person name="Chen W."/>
            <person name="Choi C."/>
            <person name="Clum A."/>
            <person name="Dos Santos R.A."/>
            <person name="Damasio A.R."/>
            <person name="Diallinas G."/>
            <person name="Emri T."/>
            <person name="Fekete E."/>
            <person name="Flipphi M."/>
            <person name="Freyberg S."/>
            <person name="Gallo A."/>
            <person name="Gournas C."/>
            <person name="Habgood R."/>
            <person name="Hainaut M."/>
            <person name="Harispe M.L."/>
            <person name="Henrissat B."/>
            <person name="Hilden K.S."/>
            <person name="Hope R."/>
            <person name="Hossain A."/>
            <person name="Karabika E."/>
            <person name="Karaffa L."/>
            <person name="Karanyi Z."/>
            <person name="Krasevec N."/>
            <person name="Kuo A."/>
            <person name="Kusch H."/>
            <person name="LaButti K."/>
            <person name="Lagendijk E.L."/>
            <person name="Lapidus A."/>
            <person name="Levasseur A."/>
            <person name="Lindquist E."/>
            <person name="Lipzen A."/>
            <person name="Logrieco A.F."/>
            <person name="MacCabe A."/>
            <person name="Maekelae M.R."/>
            <person name="Malavazi I."/>
            <person name="Melin P."/>
            <person name="Meyer V."/>
            <person name="Mielnichuk N."/>
            <person name="Miskei M."/>
            <person name="Molnar A.P."/>
            <person name="Mule G."/>
            <person name="Ngan C.Y."/>
            <person name="Orejas M."/>
            <person name="Orosz E."/>
            <person name="Ouedraogo J.P."/>
            <person name="Overkamp K.M."/>
            <person name="Park H.-S."/>
            <person name="Perrone G."/>
            <person name="Piumi F."/>
            <person name="Punt P.J."/>
            <person name="Ram A.F."/>
            <person name="Ramon A."/>
            <person name="Rauscher S."/>
            <person name="Record E."/>
            <person name="Riano-Pachon D.M."/>
            <person name="Robert V."/>
            <person name="Roehrig J."/>
            <person name="Ruller R."/>
            <person name="Salamov A."/>
            <person name="Salih N.S."/>
            <person name="Samson R.A."/>
            <person name="Sandor E."/>
            <person name="Sanguinetti M."/>
            <person name="Schuetze T."/>
            <person name="Sepcic K."/>
            <person name="Shelest E."/>
            <person name="Sherlock G."/>
            <person name="Sophianopoulou V."/>
            <person name="Squina F.M."/>
            <person name="Sun H."/>
            <person name="Susca A."/>
            <person name="Todd R.B."/>
            <person name="Tsang A."/>
            <person name="Unkles S.E."/>
            <person name="van de Wiele N."/>
            <person name="van Rossen-Uffink D."/>
            <person name="Oliveira J.V."/>
            <person name="Vesth T.C."/>
            <person name="Visser J."/>
            <person name="Yu J.-H."/>
            <person name="Zhou M."/>
            <person name="Andersen M.R."/>
            <person name="Archer D.B."/>
            <person name="Baker S.E."/>
            <person name="Benoit I."/>
            <person name="Brakhage A.A."/>
            <person name="Braus G.H."/>
            <person name="Fischer R."/>
            <person name="Frisvad J.C."/>
            <person name="Goldman G.H."/>
            <person name="Houbraken J."/>
            <person name="Oakley B."/>
            <person name="Pocsi I."/>
            <person name="Scazzocchio C."/>
            <person name="Seiboth B."/>
            <person name="vanKuyk P.A."/>
            <person name="Wortman J."/>
            <person name="Dyer P.S."/>
            <person name="Grigoriev I.V."/>
        </authorList>
    </citation>
    <scope>NUCLEOTIDE SEQUENCE [LARGE SCALE GENOMIC DNA]</scope>
    <source>
        <strain evidence="2">DTO 134E9</strain>
    </source>
</reference>
<name>A0A1L9R7I3_ASPWE</name>
<dbReference type="AlphaFoldDB" id="A0A1L9R7I3"/>
<dbReference type="EMBL" id="KV878216">
    <property type="protein sequence ID" value="OJJ30880.1"/>
    <property type="molecule type" value="Genomic_DNA"/>
</dbReference>
<sequence length="197" mass="21634">MEPTPTLQTRLDQIQSFNLSASIKALAELTPNLTSSITPTGDRLISHFAYPGTANLDLLAKFFLKSGKNCARENASLETRLLHHSMDPIFYVLYCGTENAFRESGIEGNYSTELGGCCAHCSGEPAAVIPDQMADGEALFFEEEHYNRLWGDQESLGMRVSWPNGVRGETWLRASREQVEDAIARNAEGSAASQAML</sequence>
<dbReference type="Proteomes" id="UP000184383">
    <property type="component" value="Unassembled WGS sequence"/>
</dbReference>
<dbReference type="RefSeq" id="XP_040684557.1">
    <property type="nucleotide sequence ID" value="XM_040831442.1"/>
</dbReference>
<dbReference type="OrthoDB" id="4475425at2759"/>
<organism evidence="1 2">
    <name type="scientific">Aspergillus wentii DTO 134E9</name>
    <dbReference type="NCBI Taxonomy" id="1073089"/>
    <lineage>
        <taxon>Eukaryota</taxon>
        <taxon>Fungi</taxon>
        <taxon>Dikarya</taxon>
        <taxon>Ascomycota</taxon>
        <taxon>Pezizomycotina</taxon>
        <taxon>Eurotiomycetes</taxon>
        <taxon>Eurotiomycetidae</taxon>
        <taxon>Eurotiales</taxon>
        <taxon>Aspergillaceae</taxon>
        <taxon>Aspergillus</taxon>
        <taxon>Aspergillus subgen. Cremei</taxon>
    </lineage>
</organism>
<evidence type="ECO:0000313" key="1">
    <source>
        <dbReference type="EMBL" id="OJJ30880.1"/>
    </source>
</evidence>